<keyword evidence="4" id="KW-0131">Cell cycle</keyword>
<dbReference type="Gene3D" id="3.40.50.300">
    <property type="entry name" value="P-loop containing nucleotide triphosphate hydrolases"/>
    <property type="match status" value="2"/>
</dbReference>
<evidence type="ECO:0000313" key="4">
    <source>
        <dbReference type="EMBL" id="KIY92007.1"/>
    </source>
</evidence>
<dbReference type="GO" id="GO:0016887">
    <property type="term" value="F:ATP hydrolysis activity"/>
    <property type="evidence" value="ECO:0007669"/>
    <property type="project" value="InterPro"/>
</dbReference>
<feature type="domain" description="AAA+ ATPase" evidence="3">
    <location>
        <begin position="10"/>
        <end position="140"/>
    </location>
</feature>
<dbReference type="GeneID" id="25733668"/>
<dbReference type="PANTHER" id="PTHR23077">
    <property type="entry name" value="AAA-FAMILY ATPASE"/>
    <property type="match status" value="1"/>
</dbReference>
<feature type="region of interest" description="Disordered" evidence="2">
    <location>
        <begin position="201"/>
        <end position="229"/>
    </location>
</feature>
<dbReference type="AlphaFoldDB" id="A0A0D2IVP4"/>
<evidence type="ECO:0000256" key="1">
    <source>
        <dbReference type="RuleBase" id="RU003651"/>
    </source>
</evidence>
<keyword evidence="4" id="KW-0132">Cell division</keyword>
<dbReference type="GO" id="GO:0051301">
    <property type="term" value="P:cell division"/>
    <property type="evidence" value="ECO:0007669"/>
    <property type="project" value="UniProtKB-KW"/>
</dbReference>
<evidence type="ECO:0000259" key="3">
    <source>
        <dbReference type="SMART" id="SM00382"/>
    </source>
</evidence>
<proteinExistence type="inferred from homology"/>
<dbReference type="PANTHER" id="PTHR23077:SF117">
    <property type="entry name" value="AAA+ ATPASE DOMAIN-CONTAINING PROTEIN"/>
    <property type="match status" value="1"/>
</dbReference>
<dbReference type="KEGG" id="mng:MNEG_15956"/>
<gene>
    <name evidence="4" type="ORF">MNEG_15956</name>
</gene>
<dbReference type="InterPro" id="IPR003593">
    <property type="entry name" value="AAA+_ATPase"/>
</dbReference>
<evidence type="ECO:0000313" key="5">
    <source>
        <dbReference type="Proteomes" id="UP000054498"/>
    </source>
</evidence>
<keyword evidence="1" id="KW-0547">Nucleotide-binding</keyword>
<reference evidence="4 5" key="1">
    <citation type="journal article" date="2013" name="BMC Genomics">
        <title>Reconstruction of the lipid metabolism for the microalga Monoraphidium neglectum from its genome sequence reveals characteristics suitable for biofuel production.</title>
        <authorList>
            <person name="Bogen C."/>
            <person name="Al-Dilaimi A."/>
            <person name="Albersmeier A."/>
            <person name="Wichmann J."/>
            <person name="Grundmann M."/>
            <person name="Rupp O."/>
            <person name="Lauersen K.J."/>
            <person name="Blifernez-Klassen O."/>
            <person name="Kalinowski J."/>
            <person name="Goesmann A."/>
            <person name="Mussgnug J.H."/>
            <person name="Kruse O."/>
        </authorList>
    </citation>
    <scope>NUCLEOTIDE SEQUENCE [LARGE SCALE GENOMIC DNA]</scope>
    <source>
        <strain evidence="4 5">SAG 48.87</strain>
    </source>
</reference>
<dbReference type="RefSeq" id="XP_013891027.1">
    <property type="nucleotide sequence ID" value="XM_014035573.1"/>
</dbReference>
<dbReference type="STRING" id="145388.A0A0D2IVP4"/>
<dbReference type="Proteomes" id="UP000054498">
    <property type="component" value="Unassembled WGS sequence"/>
</dbReference>
<dbReference type="SMART" id="SM00382">
    <property type="entry name" value="AAA"/>
    <property type="match status" value="2"/>
</dbReference>
<dbReference type="InterPro" id="IPR041569">
    <property type="entry name" value="AAA_lid_3"/>
</dbReference>
<dbReference type="OrthoDB" id="5421at2759"/>
<dbReference type="GO" id="GO:0005524">
    <property type="term" value="F:ATP binding"/>
    <property type="evidence" value="ECO:0007669"/>
    <property type="project" value="UniProtKB-KW"/>
</dbReference>
<dbReference type="EMBL" id="KK106047">
    <property type="protein sequence ID" value="KIY92007.1"/>
    <property type="molecule type" value="Genomic_DNA"/>
</dbReference>
<dbReference type="InterPro" id="IPR027417">
    <property type="entry name" value="P-loop_NTPase"/>
</dbReference>
<dbReference type="InterPro" id="IPR003960">
    <property type="entry name" value="ATPase_AAA_CS"/>
</dbReference>
<comment type="similarity">
    <text evidence="1">Belongs to the AAA ATPase family.</text>
</comment>
<keyword evidence="5" id="KW-1185">Reference proteome</keyword>
<name>A0A0D2IVP4_9CHLO</name>
<dbReference type="PROSITE" id="PS00674">
    <property type="entry name" value="AAA"/>
    <property type="match status" value="1"/>
</dbReference>
<feature type="domain" description="AAA+ ATPase" evidence="3">
    <location>
        <begin position="297"/>
        <end position="447"/>
    </location>
</feature>
<protein>
    <submittedName>
        <fullName evidence="4">Putative Cell division control protein 48</fullName>
    </submittedName>
</protein>
<dbReference type="Gene3D" id="1.10.8.60">
    <property type="match status" value="1"/>
</dbReference>
<dbReference type="Pfam" id="PF17862">
    <property type="entry name" value="AAA_lid_3"/>
    <property type="match status" value="1"/>
</dbReference>
<feature type="compositionally biased region" description="Gly residues" evidence="2">
    <location>
        <begin position="203"/>
        <end position="226"/>
    </location>
</feature>
<dbReference type="SUPFAM" id="SSF52540">
    <property type="entry name" value="P-loop containing nucleoside triphosphate hydrolases"/>
    <property type="match status" value="2"/>
</dbReference>
<sequence length="468" mass="46409">MQSAHEYGATLHPVTAATVFGAYVGESERRLRDAFEAASSDAAAGKLAVVFLDEVDALCPRREGKQQHESRVVAQLLTLLDGAGGSSGGSTGRGGGGGGGGGGKQGRVVVVAATNRPNALDPALRRPGRLDREVAVPVPGPAERAAILRLHAAGLQLAADVDLAAVAAACHGYSGADLAALAREAAMAAFSAAAAAIASRADGSGGGESRGGGGGGGGGGGKGGVASSGEDGLVRASDFAIAMSKVGPSIVRGQQLELDPVGWADIGGYETVKRRLQQAVEWPLRRAAAFARLGLAAPRGVLLHGPPGCSKTMLARAAAGASGATFLPLSCAQAASRARLDASRPPDASSRTPAVQPECFEGARASGTWVAAFALYSMYVGEGEEALRDTFERARMAAPAIVFLDEADAIAPGRGASGGADSGGGGGGAPGVAARLLSTLLTELDGLEASPGAPWGCFGTLPSSNLCG</sequence>
<dbReference type="InterPro" id="IPR050168">
    <property type="entry name" value="AAA_ATPase_domain"/>
</dbReference>
<organism evidence="4 5">
    <name type="scientific">Monoraphidium neglectum</name>
    <dbReference type="NCBI Taxonomy" id="145388"/>
    <lineage>
        <taxon>Eukaryota</taxon>
        <taxon>Viridiplantae</taxon>
        <taxon>Chlorophyta</taxon>
        <taxon>core chlorophytes</taxon>
        <taxon>Chlorophyceae</taxon>
        <taxon>CS clade</taxon>
        <taxon>Sphaeropleales</taxon>
        <taxon>Selenastraceae</taxon>
        <taxon>Monoraphidium</taxon>
    </lineage>
</organism>
<evidence type="ECO:0000256" key="2">
    <source>
        <dbReference type="SAM" id="MobiDB-lite"/>
    </source>
</evidence>
<dbReference type="Pfam" id="PF00004">
    <property type="entry name" value="AAA"/>
    <property type="match status" value="2"/>
</dbReference>
<accession>A0A0D2IVP4</accession>
<feature type="region of interest" description="Disordered" evidence="2">
    <location>
        <begin position="84"/>
        <end position="105"/>
    </location>
</feature>
<dbReference type="InterPro" id="IPR003959">
    <property type="entry name" value="ATPase_AAA_core"/>
</dbReference>
<keyword evidence="1" id="KW-0067">ATP-binding</keyword>